<organism evidence="2 3">
    <name type="scientific">Trichonephila clavipes</name>
    <name type="common">Golden silk orbweaver</name>
    <name type="synonym">Nephila clavipes</name>
    <dbReference type="NCBI Taxonomy" id="2585209"/>
    <lineage>
        <taxon>Eukaryota</taxon>
        <taxon>Metazoa</taxon>
        <taxon>Ecdysozoa</taxon>
        <taxon>Arthropoda</taxon>
        <taxon>Chelicerata</taxon>
        <taxon>Arachnida</taxon>
        <taxon>Araneae</taxon>
        <taxon>Araneomorphae</taxon>
        <taxon>Entelegynae</taxon>
        <taxon>Araneoidea</taxon>
        <taxon>Nephilidae</taxon>
        <taxon>Trichonephila</taxon>
    </lineage>
</organism>
<evidence type="ECO:0000313" key="2">
    <source>
        <dbReference type="EMBL" id="GFY00081.1"/>
    </source>
</evidence>
<keyword evidence="3" id="KW-1185">Reference proteome</keyword>
<name>A0A8X6S104_TRICX</name>
<comment type="caution">
    <text evidence="2">The sequence shown here is derived from an EMBL/GenBank/DDBJ whole genome shotgun (WGS) entry which is preliminary data.</text>
</comment>
<proteinExistence type="predicted"/>
<sequence length="224" mass="25612">MTTREKQAEVQPEELVLCSRLPSMIKDKILEMEFVQSDAQMCDYLTLKRQLAKAMRNSIKYLEKELENRRNLPTTGQEQTQKIKDGLEAMKKELSTTVGEIALIFCPTVDCPSHTICKSESDSVMVEPDVKTNDKKLNPKQNSDKNKDKEKAPIKRPINNKNDKDNLKNSNKRTGQEDFKTPNKFARKIIEIPIEKVACTSQNKFSVLNVEEAMEVNSLLPPQK</sequence>
<gene>
    <name evidence="2" type="primary">NCL1_11270</name>
    <name evidence="2" type="ORF">TNCV_1341791</name>
</gene>
<reference evidence="2" key="1">
    <citation type="submission" date="2020-08" db="EMBL/GenBank/DDBJ databases">
        <title>Multicomponent nature underlies the extraordinary mechanical properties of spider dragline silk.</title>
        <authorList>
            <person name="Kono N."/>
            <person name="Nakamura H."/>
            <person name="Mori M."/>
            <person name="Yoshida Y."/>
            <person name="Ohtoshi R."/>
            <person name="Malay A.D."/>
            <person name="Moran D.A.P."/>
            <person name="Tomita M."/>
            <person name="Numata K."/>
            <person name="Arakawa K."/>
        </authorList>
    </citation>
    <scope>NUCLEOTIDE SEQUENCE</scope>
</reference>
<dbReference type="EMBL" id="BMAU01021216">
    <property type="protein sequence ID" value="GFY00081.1"/>
    <property type="molecule type" value="Genomic_DNA"/>
</dbReference>
<protein>
    <submittedName>
        <fullName evidence="2">Uncharacterized protein</fullName>
    </submittedName>
</protein>
<evidence type="ECO:0000313" key="3">
    <source>
        <dbReference type="Proteomes" id="UP000887159"/>
    </source>
</evidence>
<feature type="region of interest" description="Disordered" evidence="1">
    <location>
        <begin position="122"/>
        <end position="182"/>
    </location>
</feature>
<feature type="compositionally biased region" description="Basic and acidic residues" evidence="1">
    <location>
        <begin position="128"/>
        <end position="153"/>
    </location>
</feature>
<dbReference type="Proteomes" id="UP000887159">
    <property type="component" value="Unassembled WGS sequence"/>
</dbReference>
<evidence type="ECO:0000256" key="1">
    <source>
        <dbReference type="SAM" id="MobiDB-lite"/>
    </source>
</evidence>
<dbReference type="AlphaFoldDB" id="A0A8X6S104"/>
<accession>A0A8X6S104</accession>